<evidence type="ECO:0000256" key="4">
    <source>
        <dbReference type="ARBA" id="ARBA00022679"/>
    </source>
</evidence>
<keyword evidence="16" id="KW-1185">Reference proteome</keyword>
<reference evidence="14 16" key="2">
    <citation type="submission" date="2018-09" db="EMBL/GenBank/DDBJ databases">
        <authorList>
            <person name="Petit M.-A."/>
            <person name="Lossouarn J."/>
        </authorList>
    </citation>
    <scope>NUCLEOTIDE SEQUENCE [LARGE SCALE GENOMIC DNA]</scope>
    <source>
        <strain evidence="14 16">L1-82</strain>
    </source>
</reference>
<name>C7G567_9FIRM</name>
<sequence>MSEGKVKRKIIFLIFAAVMVVAGGCGTDGGDTEASRDLFAMDTYMTVTAYGKGATEAVDQAADEISRLDQLLSTGNEDSEIYKINQSGDGILSEETAYLVERSLDLYEATDGAFDIAIYPVMKVWGFTDDNFRVPDADELKDLLTLTDASDISYDKETSQIVFKKDGMQIDFGGIAKGYTSARIMDIFRACGIKSGLVNLGGNVQALGTKKDGSSWRVAVQDPQDTDQYLGVLSIQDKAVITSGGYERYFEQDGRTYHHIIDPKTGYPVENGLISVSIVTADGTLADGLSTSVFIMGKEAATEYWRNHSDEFDMILMTDDREIYVTEGIADSFESEMDTKIIEKKV</sequence>
<evidence type="ECO:0000256" key="9">
    <source>
        <dbReference type="ARBA" id="ARBA00048540"/>
    </source>
</evidence>
<feature type="signal peptide" evidence="12">
    <location>
        <begin position="1"/>
        <end position="22"/>
    </location>
</feature>
<feature type="binding site" evidence="11">
    <location>
        <position position="174"/>
    </location>
    <ligand>
        <name>Mg(2+)</name>
        <dbReference type="ChEBI" id="CHEBI:18420"/>
    </ligand>
</feature>
<feature type="binding site" evidence="11">
    <location>
        <position position="291"/>
    </location>
    <ligand>
        <name>Mg(2+)</name>
        <dbReference type="ChEBI" id="CHEBI:18420"/>
    </ligand>
</feature>
<dbReference type="PANTHER" id="PTHR30040">
    <property type="entry name" value="THIAMINE BIOSYNTHESIS LIPOPROTEIN APBE"/>
    <property type="match status" value="1"/>
</dbReference>
<evidence type="ECO:0000256" key="3">
    <source>
        <dbReference type="ARBA" id="ARBA00022630"/>
    </source>
</evidence>
<dbReference type="Proteomes" id="UP000004828">
    <property type="component" value="Unassembled WGS sequence"/>
</dbReference>
<dbReference type="GO" id="GO:0046872">
    <property type="term" value="F:metal ion binding"/>
    <property type="evidence" value="ECO:0007669"/>
    <property type="project" value="UniProtKB-UniRule"/>
</dbReference>
<evidence type="ECO:0000256" key="5">
    <source>
        <dbReference type="ARBA" id="ARBA00022723"/>
    </source>
</evidence>
<dbReference type="EC" id="2.7.1.180" evidence="1 10"/>
<keyword evidence="12" id="KW-1003">Cell membrane</keyword>
<comment type="subcellular location">
    <subcellularLocation>
        <location evidence="12">Cell inner membrane</location>
        <topology evidence="12">Lipid-anchor</topology>
        <orientation evidence="12">Periplasmic side</orientation>
    </subcellularLocation>
</comment>
<keyword evidence="12" id="KW-0449">Lipoprotein</keyword>
<dbReference type="Proteomes" id="UP000294398">
    <property type="component" value="Chromosome"/>
</dbReference>
<reference evidence="13 15" key="1">
    <citation type="submission" date="2009-08" db="EMBL/GenBank/DDBJ databases">
        <authorList>
            <person name="Weinstock G."/>
            <person name="Sodergren E."/>
            <person name="Clifton S."/>
            <person name="Fulton L."/>
            <person name="Fulton B."/>
            <person name="Courtney L."/>
            <person name="Fronick C."/>
            <person name="Harrison M."/>
            <person name="Strong C."/>
            <person name="Farmer C."/>
            <person name="Delahaunty K."/>
            <person name="Markovic C."/>
            <person name="Hall O."/>
            <person name="Minx P."/>
            <person name="Tomlinson C."/>
            <person name="Mitreva M."/>
            <person name="Nelson J."/>
            <person name="Hou S."/>
            <person name="Wollam A."/>
            <person name="Pepin K.H."/>
            <person name="Johnson M."/>
            <person name="Bhonagiri V."/>
            <person name="Nash W.E."/>
            <person name="Warren W."/>
            <person name="Chinwalla A."/>
            <person name="Mardis E.R."/>
            <person name="Wilson R.K."/>
        </authorList>
    </citation>
    <scope>NUCLEOTIDE SEQUENCE [LARGE SCALE GENOMIC DNA]</scope>
    <source>
        <strain evidence="13 15">L1-82</strain>
    </source>
</reference>
<evidence type="ECO:0000313" key="16">
    <source>
        <dbReference type="Proteomes" id="UP000294398"/>
    </source>
</evidence>
<organism evidence="13 15">
    <name type="scientific">Roseburia intestinalis L1-82</name>
    <dbReference type="NCBI Taxonomy" id="536231"/>
    <lineage>
        <taxon>Bacteria</taxon>
        <taxon>Bacillati</taxon>
        <taxon>Bacillota</taxon>
        <taxon>Clostridia</taxon>
        <taxon>Lachnospirales</taxon>
        <taxon>Lachnospiraceae</taxon>
        <taxon>Roseburia</taxon>
    </lineage>
</organism>
<dbReference type="GO" id="GO:0005886">
    <property type="term" value="C:plasma membrane"/>
    <property type="evidence" value="ECO:0007669"/>
    <property type="project" value="UniProtKB-SubCell"/>
</dbReference>
<dbReference type="Gene3D" id="3.10.520.10">
    <property type="entry name" value="ApbE-like domains"/>
    <property type="match status" value="1"/>
</dbReference>
<evidence type="ECO:0000313" key="13">
    <source>
        <dbReference type="EMBL" id="EEV03053.1"/>
    </source>
</evidence>
<dbReference type="SUPFAM" id="SSF143631">
    <property type="entry name" value="ApbE-like"/>
    <property type="match status" value="1"/>
</dbReference>
<proteinExistence type="inferred from homology"/>
<keyword evidence="12" id="KW-0472">Membrane</keyword>
<feature type="chain" id="PRO_5043084167" description="FAD:protein FMN transferase" evidence="12">
    <location>
        <begin position="23"/>
        <end position="346"/>
    </location>
</feature>
<evidence type="ECO:0000313" key="14">
    <source>
        <dbReference type="EMBL" id="VCV20782.1"/>
    </source>
</evidence>
<evidence type="ECO:0000256" key="1">
    <source>
        <dbReference type="ARBA" id="ARBA00011955"/>
    </source>
</evidence>
<evidence type="ECO:0000256" key="2">
    <source>
        <dbReference type="ARBA" id="ARBA00016337"/>
    </source>
</evidence>
<dbReference type="AlphaFoldDB" id="C7G567"/>
<dbReference type="InterPro" id="IPR024932">
    <property type="entry name" value="ApbE"/>
</dbReference>
<dbReference type="GO" id="GO:0016740">
    <property type="term" value="F:transferase activity"/>
    <property type="evidence" value="ECO:0007669"/>
    <property type="project" value="UniProtKB-UniRule"/>
</dbReference>
<gene>
    <name evidence="14" type="primary">apbE_1</name>
    <name evidence="14" type="ORF">RIL182_00640</name>
    <name evidence="13" type="ORF">ROSINTL182_05024</name>
</gene>
<evidence type="ECO:0000256" key="6">
    <source>
        <dbReference type="ARBA" id="ARBA00022827"/>
    </source>
</evidence>
<keyword evidence="3 10" id="KW-0285">Flavoprotein</keyword>
<accession>C7G567</accession>
<protein>
    <recommendedName>
        <fullName evidence="2 10">FAD:protein FMN transferase</fullName>
        <ecNumber evidence="1 10">2.7.1.180</ecNumber>
    </recommendedName>
    <alternativeName>
        <fullName evidence="8 10">Flavin transferase</fullName>
    </alternativeName>
</protein>
<evidence type="ECO:0000256" key="11">
    <source>
        <dbReference type="PIRSR" id="PIRSR006268-2"/>
    </source>
</evidence>
<comment type="similarity">
    <text evidence="10 12">Belongs to the ApbE family.</text>
</comment>
<keyword evidence="6 10" id="KW-0274">FAD</keyword>
<comment type="cofactor">
    <cofactor evidence="11">
        <name>Mg(2+)</name>
        <dbReference type="ChEBI" id="CHEBI:18420"/>
    </cofactor>
    <cofactor evidence="11">
        <name>Mn(2+)</name>
        <dbReference type="ChEBI" id="CHEBI:29035"/>
    </cofactor>
    <text evidence="11">Magnesium. Can also use manganese.</text>
</comment>
<comment type="function">
    <text evidence="12">Flavin transferase that catalyzes the transfer of the FMN moiety of FAD and its covalent binding to the hydroxyl group of a threonine residue in a target flavoprotein.</text>
</comment>
<evidence type="ECO:0000256" key="10">
    <source>
        <dbReference type="PIRNR" id="PIRNR006268"/>
    </source>
</evidence>
<keyword evidence="4 10" id="KW-0808">Transferase</keyword>
<keyword evidence="12" id="KW-0997">Cell inner membrane</keyword>
<dbReference type="InterPro" id="IPR003374">
    <property type="entry name" value="ApbE-like_sf"/>
</dbReference>
<dbReference type="PANTHER" id="PTHR30040:SF2">
    <property type="entry name" value="FAD:PROTEIN FMN TRANSFERASE"/>
    <property type="match status" value="1"/>
</dbReference>
<dbReference type="PROSITE" id="PS51257">
    <property type="entry name" value="PROKAR_LIPOPROTEIN"/>
    <property type="match status" value="1"/>
</dbReference>
<evidence type="ECO:0000313" key="15">
    <source>
        <dbReference type="Proteomes" id="UP000004828"/>
    </source>
</evidence>
<keyword evidence="12" id="KW-0732">Signal</keyword>
<dbReference type="EMBL" id="LR027880">
    <property type="protein sequence ID" value="VCV20782.1"/>
    <property type="molecule type" value="Genomic_DNA"/>
</dbReference>
<evidence type="ECO:0000256" key="8">
    <source>
        <dbReference type="ARBA" id="ARBA00031306"/>
    </source>
</evidence>
<dbReference type="PIRSF" id="PIRSF006268">
    <property type="entry name" value="ApbE"/>
    <property type="match status" value="1"/>
</dbReference>
<keyword evidence="7 10" id="KW-0460">Magnesium</keyword>
<comment type="catalytic activity">
    <reaction evidence="9 10 12">
        <text>L-threonyl-[protein] + FAD = FMN-L-threonyl-[protein] + AMP + H(+)</text>
        <dbReference type="Rhea" id="RHEA:36847"/>
        <dbReference type="Rhea" id="RHEA-COMP:11060"/>
        <dbReference type="Rhea" id="RHEA-COMP:11061"/>
        <dbReference type="ChEBI" id="CHEBI:15378"/>
        <dbReference type="ChEBI" id="CHEBI:30013"/>
        <dbReference type="ChEBI" id="CHEBI:57692"/>
        <dbReference type="ChEBI" id="CHEBI:74257"/>
        <dbReference type="ChEBI" id="CHEBI:456215"/>
        <dbReference type="EC" id="2.7.1.180"/>
    </reaction>
</comment>
<dbReference type="Pfam" id="PF02424">
    <property type="entry name" value="ApbE"/>
    <property type="match status" value="1"/>
</dbReference>
<evidence type="ECO:0000256" key="7">
    <source>
        <dbReference type="ARBA" id="ARBA00022842"/>
    </source>
</evidence>
<dbReference type="EMBL" id="ABYJ02000001">
    <property type="protein sequence ID" value="EEV03053.1"/>
    <property type="molecule type" value="Genomic_DNA"/>
</dbReference>
<dbReference type="GeneID" id="61431927"/>
<keyword evidence="5 10" id="KW-0479">Metal-binding</keyword>
<dbReference type="HOGENOM" id="CLU_044403_1_3_9"/>
<feature type="binding site" evidence="11">
    <location>
        <position position="287"/>
    </location>
    <ligand>
        <name>Mg(2+)</name>
        <dbReference type="ChEBI" id="CHEBI:18420"/>
    </ligand>
</feature>
<dbReference type="RefSeq" id="WP_006855156.1">
    <property type="nucleotide sequence ID" value="NZ_GG692713.1"/>
</dbReference>
<evidence type="ECO:0000256" key="12">
    <source>
        <dbReference type="RuleBase" id="RU363002"/>
    </source>
</evidence>